<feature type="domain" description="Leucine-binding protein" evidence="6">
    <location>
        <begin position="29"/>
        <end position="252"/>
    </location>
</feature>
<evidence type="ECO:0000313" key="7">
    <source>
        <dbReference type="EMBL" id="NGX97905.1"/>
    </source>
</evidence>
<dbReference type="InterPro" id="IPR028081">
    <property type="entry name" value="Leu-bd"/>
</dbReference>
<feature type="signal peptide" evidence="5">
    <location>
        <begin position="1"/>
        <end position="26"/>
    </location>
</feature>
<dbReference type="PANTHER" id="PTHR30483:SF38">
    <property type="entry name" value="BLR7848 PROTEIN"/>
    <property type="match status" value="1"/>
</dbReference>
<feature type="chain" id="PRO_5028957062" evidence="5">
    <location>
        <begin position="27"/>
        <end position="260"/>
    </location>
</feature>
<dbReference type="Proteomes" id="UP000480266">
    <property type="component" value="Unassembled WGS sequence"/>
</dbReference>
<evidence type="ECO:0000313" key="8">
    <source>
        <dbReference type="Proteomes" id="UP000480266"/>
    </source>
</evidence>
<dbReference type="Pfam" id="PF13458">
    <property type="entry name" value="Peripla_BP_6"/>
    <property type="match status" value="1"/>
</dbReference>
<organism evidence="7 8">
    <name type="scientific">Candidatus Afipia apatlaquensis</name>
    <dbReference type="NCBI Taxonomy" id="2712852"/>
    <lineage>
        <taxon>Bacteria</taxon>
        <taxon>Pseudomonadati</taxon>
        <taxon>Pseudomonadota</taxon>
        <taxon>Alphaproteobacteria</taxon>
        <taxon>Hyphomicrobiales</taxon>
        <taxon>Nitrobacteraceae</taxon>
        <taxon>Afipia</taxon>
    </lineage>
</organism>
<feature type="non-terminal residue" evidence="7">
    <location>
        <position position="260"/>
    </location>
</feature>
<protein>
    <submittedName>
        <fullName evidence="7">ABC transporter substrate-binding protein</fullName>
    </submittedName>
</protein>
<reference evidence="7" key="1">
    <citation type="submission" date="2020-02" db="EMBL/GenBank/DDBJ databases">
        <title>Draft genome sequence of Candidatus Afipia apatlaquensis IBT-C3, a potential strain for decolorization of textile dyes.</title>
        <authorList>
            <person name="Sanchez-Reyes A."/>
            <person name="Breton-Deval L."/>
            <person name="Mangelson H."/>
            <person name="Sanchez-Flores A."/>
        </authorList>
    </citation>
    <scope>NUCLEOTIDE SEQUENCE [LARGE SCALE GENOMIC DNA]</scope>
    <source>
        <strain evidence="7">IBT-C3</strain>
    </source>
</reference>
<evidence type="ECO:0000256" key="2">
    <source>
        <dbReference type="ARBA" id="ARBA00022448"/>
    </source>
</evidence>
<gene>
    <name evidence="7" type="ORF">G4V63_22655</name>
</gene>
<evidence type="ECO:0000256" key="5">
    <source>
        <dbReference type="SAM" id="SignalP"/>
    </source>
</evidence>
<dbReference type="PANTHER" id="PTHR30483">
    <property type="entry name" value="LEUCINE-SPECIFIC-BINDING PROTEIN"/>
    <property type="match status" value="1"/>
</dbReference>
<dbReference type="PRINTS" id="PR00337">
    <property type="entry name" value="LEUILEVALBP"/>
</dbReference>
<evidence type="ECO:0000259" key="6">
    <source>
        <dbReference type="Pfam" id="PF13458"/>
    </source>
</evidence>
<dbReference type="InterPro" id="IPR028082">
    <property type="entry name" value="Peripla_BP_I"/>
</dbReference>
<sequence length="260" mass="27417">MKPASALGFLLAAGVAGLTFGGAAHAQQTVKIGSVLSVTGPASFLGEPEDKTLRMYVEKINAAGGINGKKVELIVYDDGGDASKARTFATRLIEDDKVVAMAGGSTTGTTMAMIPVFEEAQVPFISFGGAVEIIEPVRKYVFKTPHTDKMACEKIFENLKQRKLTNIAMISGTDGFGASMKAQCTKVAPNYDIKIVTEESYGPRDSDMTGQLTKIKNTPGVQAIVNPGFGQGPAIVTRNYAQLGMTATPLYQSHGVASKS</sequence>
<comment type="similarity">
    <text evidence="1">Belongs to the leucine-binding protein family.</text>
</comment>
<proteinExistence type="inferred from homology"/>
<dbReference type="SUPFAM" id="SSF53822">
    <property type="entry name" value="Periplasmic binding protein-like I"/>
    <property type="match status" value="1"/>
</dbReference>
<keyword evidence="2" id="KW-0813">Transport</keyword>
<dbReference type="EMBL" id="JAAMRR010001150">
    <property type="protein sequence ID" value="NGX97905.1"/>
    <property type="molecule type" value="Genomic_DNA"/>
</dbReference>
<dbReference type="InterPro" id="IPR000709">
    <property type="entry name" value="Leu_Ile_Val-bd"/>
</dbReference>
<accession>A0A7C9RHY0</accession>
<evidence type="ECO:0000256" key="4">
    <source>
        <dbReference type="ARBA" id="ARBA00022970"/>
    </source>
</evidence>
<dbReference type="CDD" id="cd06333">
    <property type="entry name" value="PBP1_ABC_RPA1789-like"/>
    <property type="match status" value="1"/>
</dbReference>
<name>A0A7C9RHY0_9BRAD</name>
<keyword evidence="3 5" id="KW-0732">Signal</keyword>
<evidence type="ECO:0000256" key="3">
    <source>
        <dbReference type="ARBA" id="ARBA00022729"/>
    </source>
</evidence>
<evidence type="ECO:0000256" key="1">
    <source>
        <dbReference type="ARBA" id="ARBA00010062"/>
    </source>
</evidence>
<keyword evidence="4" id="KW-0029">Amino-acid transport</keyword>
<dbReference type="Gene3D" id="3.40.50.2300">
    <property type="match status" value="2"/>
</dbReference>
<dbReference type="InterPro" id="IPR051010">
    <property type="entry name" value="BCAA_transport"/>
</dbReference>
<dbReference type="AlphaFoldDB" id="A0A7C9RHY0"/>
<comment type="caution">
    <text evidence="7">The sequence shown here is derived from an EMBL/GenBank/DDBJ whole genome shotgun (WGS) entry which is preliminary data.</text>
</comment>
<dbReference type="GO" id="GO:0006865">
    <property type="term" value="P:amino acid transport"/>
    <property type="evidence" value="ECO:0007669"/>
    <property type="project" value="UniProtKB-KW"/>
</dbReference>
<keyword evidence="8" id="KW-1185">Reference proteome</keyword>